<dbReference type="SUPFAM" id="SSF54106">
    <property type="entry name" value="LysM domain"/>
    <property type="match status" value="2"/>
</dbReference>
<accession>A0ABV9KF80</accession>
<dbReference type="CDD" id="cd00118">
    <property type="entry name" value="LysM"/>
    <property type="match status" value="2"/>
</dbReference>
<dbReference type="Pfam" id="PF01551">
    <property type="entry name" value="Peptidase_M23"/>
    <property type="match status" value="1"/>
</dbReference>
<dbReference type="Proteomes" id="UP001595973">
    <property type="component" value="Unassembled WGS sequence"/>
</dbReference>
<dbReference type="PANTHER" id="PTHR21666">
    <property type="entry name" value="PEPTIDASE-RELATED"/>
    <property type="match status" value="1"/>
</dbReference>
<dbReference type="SMART" id="SM00257">
    <property type="entry name" value="LysM"/>
    <property type="match status" value="2"/>
</dbReference>
<dbReference type="EMBL" id="JBHSGI010000005">
    <property type="protein sequence ID" value="MFC4668604.1"/>
    <property type="molecule type" value="Genomic_DNA"/>
</dbReference>
<feature type="signal peptide" evidence="2">
    <location>
        <begin position="1"/>
        <end position="23"/>
    </location>
</feature>
<dbReference type="Pfam" id="PF01476">
    <property type="entry name" value="LysM"/>
    <property type="match status" value="2"/>
</dbReference>
<dbReference type="Gene3D" id="2.70.70.10">
    <property type="entry name" value="Glucose Permease (Domain IIA)"/>
    <property type="match status" value="1"/>
</dbReference>
<dbReference type="InterPro" id="IPR016047">
    <property type="entry name" value="M23ase_b-sheet_dom"/>
</dbReference>
<dbReference type="InterPro" id="IPR011055">
    <property type="entry name" value="Dup_hybrid_motif"/>
</dbReference>
<dbReference type="PROSITE" id="PS51257">
    <property type="entry name" value="PROKAR_LIPOPROTEIN"/>
    <property type="match status" value="1"/>
</dbReference>
<evidence type="ECO:0000259" key="3">
    <source>
        <dbReference type="PROSITE" id="PS51782"/>
    </source>
</evidence>
<keyword evidence="5" id="KW-1185">Reference proteome</keyword>
<feature type="domain" description="LysM" evidence="3">
    <location>
        <begin position="170"/>
        <end position="214"/>
    </location>
</feature>
<feature type="compositionally biased region" description="Low complexity" evidence="1">
    <location>
        <begin position="256"/>
        <end position="265"/>
    </location>
</feature>
<dbReference type="InterPro" id="IPR018392">
    <property type="entry name" value="LysM"/>
</dbReference>
<dbReference type="InterPro" id="IPR036779">
    <property type="entry name" value="LysM_dom_sf"/>
</dbReference>
<evidence type="ECO:0000256" key="2">
    <source>
        <dbReference type="SAM" id="SignalP"/>
    </source>
</evidence>
<evidence type="ECO:0000313" key="4">
    <source>
        <dbReference type="EMBL" id="MFC4668604.1"/>
    </source>
</evidence>
<feature type="region of interest" description="Disordered" evidence="1">
    <location>
        <begin position="141"/>
        <end position="171"/>
    </location>
</feature>
<feature type="region of interest" description="Disordered" evidence="1">
    <location>
        <begin position="234"/>
        <end position="265"/>
    </location>
</feature>
<protein>
    <submittedName>
        <fullName evidence="4">Peptidoglycan DD-metalloendopeptidase family protein</fullName>
    </submittedName>
</protein>
<proteinExistence type="predicted"/>
<reference evidence="5" key="1">
    <citation type="journal article" date="2019" name="Int. J. Syst. Evol. Microbiol.">
        <title>The Global Catalogue of Microorganisms (GCM) 10K type strain sequencing project: providing services to taxonomists for standard genome sequencing and annotation.</title>
        <authorList>
            <consortium name="The Broad Institute Genomics Platform"/>
            <consortium name="The Broad Institute Genome Sequencing Center for Infectious Disease"/>
            <person name="Wu L."/>
            <person name="Ma J."/>
        </authorList>
    </citation>
    <scope>NUCLEOTIDE SEQUENCE [LARGE SCALE GENOMIC DNA]</scope>
    <source>
        <strain evidence="5">CGMCC 4.7283</strain>
    </source>
</reference>
<dbReference type="InterPro" id="IPR050570">
    <property type="entry name" value="Cell_wall_metabolism_enzyme"/>
</dbReference>
<feature type="compositionally biased region" description="Low complexity" evidence="1">
    <location>
        <begin position="141"/>
        <end position="164"/>
    </location>
</feature>
<organism evidence="4 5">
    <name type="scientific">Seohaeicola nanhaiensis</name>
    <dbReference type="NCBI Taxonomy" id="1387282"/>
    <lineage>
        <taxon>Bacteria</taxon>
        <taxon>Pseudomonadati</taxon>
        <taxon>Pseudomonadota</taxon>
        <taxon>Alphaproteobacteria</taxon>
        <taxon>Rhodobacterales</taxon>
        <taxon>Roseobacteraceae</taxon>
        <taxon>Seohaeicola</taxon>
    </lineage>
</organism>
<dbReference type="CDD" id="cd12797">
    <property type="entry name" value="M23_peptidase"/>
    <property type="match status" value="1"/>
</dbReference>
<name>A0ABV9KF80_9RHOB</name>
<keyword evidence="2" id="KW-0732">Signal</keyword>
<dbReference type="PANTHER" id="PTHR21666:SF270">
    <property type="entry name" value="MUREIN HYDROLASE ACTIVATOR ENVC"/>
    <property type="match status" value="1"/>
</dbReference>
<gene>
    <name evidence="4" type="ORF">ACFO5X_08575</name>
</gene>
<evidence type="ECO:0000313" key="5">
    <source>
        <dbReference type="Proteomes" id="UP001595973"/>
    </source>
</evidence>
<dbReference type="SUPFAM" id="SSF51261">
    <property type="entry name" value="Duplicated hybrid motif"/>
    <property type="match status" value="1"/>
</dbReference>
<dbReference type="PROSITE" id="PS51782">
    <property type="entry name" value="LYSM"/>
    <property type="match status" value="2"/>
</dbReference>
<sequence>MGLSKSTSAARLLAGVAALALLAACDEPLDFDMRGKVGAFSTAPAAQEAAGHRPTPDARGILAYPNYQVALARRGDTVASVAGRIGLPASELATYNGLNPTDALREGEVLALPRRVAEPSAATGALDISAIAGSAIDASPNTTPAPAAVSTTSLPPASAAPSRPDSSEPVRHKVVRGETAYTVARLYQVSVTDLADWNGLGPDFSIREGQYLLIPVKGAAAPAKPAPILVPKPGVGSTTPVPPSAAKPLPDEKVSAKPPAAPAVSVGEPTRSAAMAYPVNGKIIRTYTKGKNDGIDIAAAPGTAVTAAAAGTVRAITASADKVAIVVIQHPDNLLTVYANVDGIAVKKGDTVKRGQKLAQLRAGENAYVHFEVRKGFDSQDPTPYLE</sequence>
<dbReference type="Gene3D" id="3.10.350.10">
    <property type="entry name" value="LysM domain"/>
    <property type="match status" value="2"/>
</dbReference>
<feature type="chain" id="PRO_5045613631" evidence="2">
    <location>
        <begin position="24"/>
        <end position="387"/>
    </location>
</feature>
<evidence type="ECO:0000256" key="1">
    <source>
        <dbReference type="SAM" id="MobiDB-lite"/>
    </source>
</evidence>
<dbReference type="RefSeq" id="WP_380716923.1">
    <property type="nucleotide sequence ID" value="NZ_JBHSGI010000005.1"/>
</dbReference>
<feature type="domain" description="LysM" evidence="3">
    <location>
        <begin position="68"/>
        <end position="112"/>
    </location>
</feature>
<comment type="caution">
    <text evidence="4">The sequence shown here is derived from an EMBL/GenBank/DDBJ whole genome shotgun (WGS) entry which is preliminary data.</text>
</comment>